<dbReference type="EMBL" id="LC093979">
    <property type="protein sequence ID" value="BAU71146.1"/>
    <property type="molecule type" value="mRNA"/>
</dbReference>
<dbReference type="CDD" id="cd03311">
    <property type="entry name" value="CIMS_C_terminal_like"/>
    <property type="match status" value="1"/>
</dbReference>
<evidence type="ECO:0000256" key="7">
    <source>
        <dbReference type="ARBA" id="ARBA00022605"/>
    </source>
</evidence>
<evidence type="ECO:0000259" key="14">
    <source>
        <dbReference type="Pfam" id="PF08267"/>
    </source>
</evidence>
<evidence type="ECO:0000256" key="1">
    <source>
        <dbReference type="ARBA" id="ARBA00001947"/>
    </source>
</evidence>
<evidence type="ECO:0000256" key="9">
    <source>
        <dbReference type="ARBA" id="ARBA00022723"/>
    </source>
</evidence>
<dbReference type="InterPro" id="IPR002629">
    <property type="entry name" value="Met_Synth_C/arc"/>
</dbReference>
<keyword evidence="6" id="KW-0489">Methyltransferase</keyword>
<evidence type="ECO:0000256" key="2">
    <source>
        <dbReference type="ARBA" id="ARBA00002777"/>
    </source>
</evidence>
<comment type="function">
    <text evidence="2">Catalyzes the transfer of a methyl group from 5-methyltetrahydrofolate to homocysteine resulting in methionine formation.</text>
</comment>
<evidence type="ECO:0000256" key="8">
    <source>
        <dbReference type="ARBA" id="ARBA00022679"/>
    </source>
</evidence>
<keyword evidence="8" id="KW-0808">Transferase</keyword>
<feature type="domain" description="Cobalamin-independent methionine synthase MetE N-terminal" evidence="14">
    <location>
        <begin position="7"/>
        <end position="314"/>
    </location>
</feature>
<evidence type="ECO:0000256" key="3">
    <source>
        <dbReference type="ARBA" id="ARBA00004681"/>
    </source>
</evidence>
<comment type="cofactor">
    <cofactor evidence="1">
        <name>Zn(2+)</name>
        <dbReference type="ChEBI" id="CHEBI:29105"/>
    </cofactor>
</comment>
<dbReference type="Pfam" id="PF01717">
    <property type="entry name" value="Meth_synt_2"/>
    <property type="match status" value="1"/>
</dbReference>
<dbReference type="GO" id="GO:0008270">
    <property type="term" value="F:zinc ion binding"/>
    <property type="evidence" value="ECO:0007669"/>
    <property type="project" value="InterPro"/>
</dbReference>
<comment type="catalytic activity">
    <reaction evidence="12">
        <text>5-methyltetrahydropteroyltri-L-glutamate + L-homocysteine = tetrahydropteroyltri-L-glutamate + L-methionine</text>
        <dbReference type="Rhea" id="RHEA:21196"/>
        <dbReference type="ChEBI" id="CHEBI:57844"/>
        <dbReference type="ChEBI" id="CHEBI:58140"/>
        <dbReference type="ChEBI" id="CHEBI:58199"/>
        <dbReference type="ChEBI" id="CHEBI:58207"/>
        <dbReference type="EC" id="2.1.1.14"/>
    </reaction>
</comment>
<organism evidence="15">
    <name type="scientific">Parachlorella kessleri</name>
    <name type="common">Green alga</name>
    <name type="synonym">Chlorella kessleri</name>
    <dbReference type="NCBI Taxonomy" id="3074"/>
    <lineage>
        <taxon>Eukaryota</taxon>
        <taxon>Viridiplantae</taxon>
        <taxon>Chlorophyta</taxon>
        <taxon>core chlorophytes</taxon>
        <taxon>Trebouxiophyceae</taxon>
        <taxon>Chlorellales</taxon>
        <taxon>Chlorellaceae</taxon>
        <taxon>Parachlorella</taxon>
    </lineage>
</organism>
<dbReference type="SUPFAM" id="SSF51726">
    <property type="entry name" value="UROD/MetE-like"/>
    <property type="match status" value="2"/>
</dbReference>
<dbReference type="GO" id="GO:0009086">
    <property type="term" value="P:methionine biosynthetic process"/>
    <property type="evidence" value="ECO:0007669"/>
    <property type="project" value="UniProtKB-KW"/>
</dbReference>
<dbReference type="InterPro" id="IPR038071">
    <property type="entry name" value="UROD/MetE-like_sf"/>
</dbReference>
<accession>A0A146HUF9</accession>
<feature type="domain" description="Cobalamin-independent methionine synthase MetE C-terminal/archaeal" evidence="13">
    <location>
        <begin position="423"/>
        <end position="759"/>
    </location>
</feature>
<dbReference type="InterPro" id="IPR013215">
    <property type="entry name" value="Cbl-indep_Met_Synth_N"/>
</dbReference>
<evidence type="ECO:0000256" key="12">
    <source>
        <dbReference type="ARBA" id="ARBA00048690"/>
    </source>
</evidence>
<keyword evidence="11" id="KW-0486">Methionine biosynthesis</keyword>
<dbReference type="NCBIfam" id="NF003556">
    <property type="entry name" value="PRK05222.1"/>
    <property type="match status" value="1"/>
</dbReference>
<evidence type="ECO:0000256" key="11">
    <source>
        <dbReference type="ARBA" id="ARBA00023167"/>
    </source>
</evidence>
<dbReference type="GO" id="GO:0032259">
    <property type="term" value="P:methylation"/>
    <property type="evidence" value="ECO:0007669"/>
    <property type="project" value="UniProtKB-KW"/>
</dbReference>
<protein>
    <recommendedName>
        <fullName evidence="5">5-methyltetrahydropteroyltriglutamate--homocysteine S-methyltransferase</fullName>
        <ecNumber evidence="5">2.1.1.14</ecNumber>
    </recommendedName>
</protein>
<evidence type="ECO:0000313" key="15">
    <source>
        <dbReference type="EMBL" id="BAU71146.1"/>
    </source>
</evidence>
<dbReference type="GO" id="GO:0003871">
    <property type="term" value="F:5-methyltetrahydropteroyltriglutamate-homocysteine S-methyltransferase activity"/>
    <property type="evidence" value="ECO:0007669"/>
    <property type="project" value="UniProtKB-EC"/>
</dbReference>
<keyword evidence="10" id="KW-0862">Zinc</keyword>
<dbReference type="AlphaFoldDB" id="A0A146HUF9"/>
<evidence type="ECO:0000256" key="10">
    <source>
        <dbReference type="ARBA" id="ARBA00022833"/>
    </source>
</evidence>
<dbReference type="UniPathway" id="UPA00051">
    <property type="reaction ID" value="UER00082"/>
</dbReference>
<evidence type="ECO:0000256" key="6">
    <source>
        <dbReference type="ARBA" id="ARBA00022603"/>
    </source>
</evidence>
<evidence type="ECO:0000256" key="4">
    <source>
        <dbReference type="ARBA" id="ARBA00009553"/>
    </source>
</evidence>
<sequence length="814" mass="87825">MALLSGTIGFPRTGPKREMKKALELYWANPAAKGAKETLLATAAEVEAQAWRCQAEAGVDLVGLDGTLYDQVLDFSHYLGLLPKRFQHLSGLDRYFAAARGAPGAPAADMSKYFDTNYHYLVPELTPESGPTSPDWSLLLDRVARGQAVVGVEKAVPILLGPNTLVGLAKGDFARSEVVARLVPAYRQLLETLKGLGVPEIHEPILTRDDGATLEADFGACYASLAGAGVPINLVVYYDDVSEATYKWLVQLPVAAVSLDFKGVPGNDQGCHTARLIAKHGFPQARDKRLGAGLIDGRAIWADQGEAAAMLAALRARLGPDQRICLQTSTPLQHVPYDKRSEEGHLPAALLCRIAFAQQKAQELAGTVATLRTSPPGSIPALNLGLWTGAAPTPAELQFKPELFFRSEAYEGRRGRQPCFPPFPTTTIGSFPQTPAIRRARLQFKKGALSPEEYRERMAAEIGFAIGAQASKGAECPLVEALGLDVLVHGEPERSDMVEYFGLKLAGFHFTENGWVQSYGSRYVRPPIIAGDVSRLEPMTVHEYLIAQGLTTKPVKGMLTGPVTILQWSFVRTDVSRKAQALQIAAALRGEVEDLQAAGCRIIQVDEPALREGLPLKHERWAPYLDWAVNAFRLATAVARPDVQVVTHLCYSDFEDIMGAIDAMDADVLTIENSRSGNEMIAALAASGYRRDVGPGVFDVHTPVVPTVGFMLGKLRSYMETGILGGDATRIHVNPDCGLKTRKWEEVLPALRNMVLAAKTAREEYIIQQKAGEGGAPVPAATAQAKAGVAPSAPHVMAAAGEGEGGKALAWWFY</sequence>
<keyword evidence="7" id="KW-0028">Amino-acid biosynthesis</keyword>
<evidence type="ECO:0000256" key="5">
    <source>
        <dbReference type="ARBA" id="ARBA00012034"/>
    </source>
</evidence>
<dbReference type="Gene3D" id="3.20.20.210">
    <property type="match status" value="2"/>
</dbReference>
<comment type="pathway">
    <text evidence="3">Amino-acid biosynthesis; L-methionine biosynthesis via de novo pathway; L-methionine from L-homocysteine (MetE route): step 1/1.</text>
</comment>
<keyword evidence="9" id="KW-0479">Metal-binding</keyword>
<reference evidence="15" key="1">
    <citation type="submission" date="2015-10" db="EMBL/GenBank/DDBJ databases">
        <title>Towards Deciphering the Relationship between Polyphosphate Accumulation Dynamics and Electron-dense Bodies Ultrastructure in the Green Alga Parachlorella kessleri.</title>
        <authorList>
            <person name="Ota S."/>
            <person name="Yoshihara M."/>
            <person name="Yamazaki T."/>
            <person name="Takeshita T."/>
            <person name="Hiram A."/>
            <person name="Konomi M."/>
            <person name="Oshima K."/>
            <person name="Hattori M."/>
            <person name="Bisova K."/>
            <person name="Zachleder V."/>
            <person name="Kawano S."/>
        </authorList>
    </citation>
    <scope>NUCLEOTIDE SEQUENCE</scope>
    <source>
        <strain evidence="15">NIES-2152</strain>
    </source>
</reference>
<dbReference type="Pfam" id="PF08267">
    <property type="entry name" value="Meth_synt_1"/>
    <property type="match status" value="1"/>
</dbReference>
<name>A0A146HUF9_PARKE</name>
<evidence type="ECO:0000259" key="13">
    <source>
        <dbReference type="Pfam" id="PF01717"/>
    </source>
</evidence>
<dbReference type="EC" id="2.1.1.14" evidence="5"/>
<comment type="similarity">
    <text evidence="4">Belongs to the vitamin-B12 independent methionine synthase family.</text>
</comment>
<dbReference type="PANTHER" id="PTHR30519">
    <property type="entry name" value="5-METHYLTETRAHYDROPTEROYLTRIGLUTAMATE--HOMOCYSTEINE METHYLTRANSFERASE"/>
    <property type="match status" value="1"/>
</dbReference>
<proteinExistence type="evidence at transcript level"/>